<feature type="compositionally biased region" description="Low complexity" evidence="1">
    <location>
        <begin position="82"/>
        <end position="105"/>
    </location>
</feature>
<feature type="compositionally biased region" description="Polar residues" evidence="1">
    <location>
        <begin position="217"/>
        <end position="226"/>
    </location>
</feature>
<feature type="compositionally biased region" description="Polar residues" evidence="1">
    <location>
        <begin position="106"/>
        <end position="117"/>
    </location>
</feature>
<keyword evidence="3" id="KW-1185">Reference proteome</keyword>
<feature type="compositionally biased region" description="Basic and acidic residues" evidence="1">
    <location>
        <begin position="228"/>
        <end position="245"/>
    </location>
</feature>
<evidence type="ECO:0000256" key="1">
    <source>
        <dbReference type="SAM" id="MobiDB-lite"/>
    </source>
</evidence>
<reference evidence="2" key="1">
    <citation type="journal article" date="2020" name="Stud. Mycol.">
        <title>101 Dothideomycetes genomes: a test case for predicting lifestyles and emergence of pathogens.</title>
        <authorList>
            <person name="Haridas S."/>
            <person name="Albert R."/>
            <person name="Binder M."/>
            <person name="Bloem J."/>
            <person name="Labutti K."/>
            <person name="Salamov A."/>
            <person name="Andreopoulos B."/>
            <person name="Baker S."/>
            <person name="Barry K."/>
            <person name="Bills G."/>
            <person name="Bluhm B."/>
            <person name="Cannon C."/>
            <person name="Castanera R."/>
            <person name="Culley D."/>
            <person name="Daum C."/>
            <person name="Ezra D."/>
            <person name="Gonzalez J."/>
            <person name="Henrissat B."/>
            <person name="Kuo A."/>
            <person name="Liang C."/>
            <person name="Lipzen A."/>
            <person name="Lutzoni F."/>
            <person name="Magnuson J."/>
            <person name="Mondo S."/>
            <person name="Nolan M."/>
            <person name="Ohm R."/>
            <person name="Pangilinan J."/>
            <person name="Park H.-J."/>
            <person name="Ramirez L."/>
            <person name="Alfaro M."/>
            <person name="Sun H."/>
            <person name="Tritt A."/>
            <person name="Yoshinaga Y."/>
            <person name="Zwiers L.-H."/>
            <person name="Turgeon B."/>
            <person name="Goodwin S."/>
            <person name="Spatafora J."/>
            <person name="Crous P."/>
            <person name="Grigoriev I."/>
        </authorList>
    </citation>
    <scope>NUCLEOTIDE SEQUENCE</scope>
    <source>
        <strain evidence="2">ATCC 36951</strain>
    </source>
</reference>
<proteinExistence type="predicted"/>
<feature type="compositionally biased region" description="Acidic residues" evidence="1">
    <location>
        <begin position="413"/>
        <end position="435"/>
    </location>
</feature>
<evidence type="ECO:0000313" key="2">
    <source>
        <dbReference type="EMBL" id="KAF2158820.1"/>
    </source>
</evidence>
<dbReference type="OrthoDB" id="414175at2759"/>
<feature type="compositionally biased region" description="Polar residues" evidence="1">
    <location>
        <begin position="71"/>
        <end position="81"/>
    </location>
</feature>
<protein>
    <submittedName>
        <fullName evidence="2">Uncharacterized protein</fullName>
    </submittedName>
</protein>
<feature type="region of interest" description="Disordered" evidence="1">
    <location>
        <begin position="164"/>
        <end position="273"/>
    </location>
</feature>
<feature type="region of interest" description="Disordered" evidence="1">
    <location>
        <begin position="71"/>
        <end position="123"/>
    </location>
</feature>
<feature type="region of interest" description="Disordered" evidence="1">
    <location>
        <begin position="1"/>
        <end position="55"/>
    </location>
</feature>
<gene>
    <name evidence="2" type="ORF">M409DRAFT_61326</name>
</gene>
<feature type="region of interest" description="Disordered" evidence="1">
    <location>
        <begin position="286"/>
        <end position="489"/>
    </location>
</feature>
<dbReference type="Proteomes" id="UP000799537">
    <property type="component" value="Unassembled WGS sequence"/>
</dbReference>
<dbReference type="GeneID" id="54567982"/>
<sequence>MVKSSIGSNFHRRSGDDERRGVFSKLPPLLIPNSLRRLTSPRHDSKDATPLKSSTSSAIVGIGSVLAQVPSNPSTTSFHQGSSAATSTTPTSALPLSALSPFASTRNSGSTPLTTPGSGRPGTINFDTRPGILPDASPGKAYFPIVHAVPDSQAKVITWEERKYNTSRRQSGSEDEPVLMQRCSNTSDAGTGPRIYDASLNRVEVDDISDDEKRPIQDQQRLQATSLRLKDSRTRSNEQEKDKKTQSPPISWDPSDPGHDTWNESGRDEKWQQRSQLFSNLSAFNLRNAQKRKSPPPKQDIGPLCEGLDPTNDPTTLKDAGGLTTKTDDRSETTAKSDAAMPAASLKARSLSEKSDGDVPPETPRVVVSVPNENHPRFAVAMPSSDTTDLNAQDGQEDGQSLFDLSDTSSETSSDEELANEDEDAGEDEHDEELEAISPLPNDENTLTPFPRLASNPIAVSMNSRTGKDSLRASSVLRRTSSTSAAMRPVRSRGELIGLEDCSQSPMVLAAGFEKKPRSGGLTTGNEGNQRECFVYRASGDVGREVWEAVLDHTQPFYGEDELTIGSDKFAHGGTGFVVSRPALQTVVDFYAAHKAEVEAKSSWTPEFPMTDIFPTMQGEHPGFVTYGNPDSEAVPEEAWMIWCSPAISYHHMSVNVVEKLWRFEQRWSDDRIPTRHTAASGWITERVERFEQQMRRCSDDDSALVRGG</sequence>
<organism evidence="2 3">
    <name type="scientific">Zasmidium cellare ATCC 36951</name>
    <dbReference type="NCBI Taxonomy" id="1080233"/>
    <lineage>
        <taxon>Eukaryota</taxon>
        <taxon>Fungi</taxon>
        <taxon>Dikarya</taxon>
        <taxon>Ascomycota</taxon>
        <taxon>Pezizomycotina</taxon>
        <taxon>Dothideomycetes</taxon>
        <taxon>Dothideomycetidae</taxon>
        <taxon>Mycosphaerellales</taxon>
        <taxon>Mycosphaerellaceae</taxon>
        <taxon>Zasmidium</taxon>
    </lineage>
</organism>
<accession>A0A6A6BY08</accession>
<feature type="compositionally biased region" description="Basic and acidic residues" evidence="1">
    <location>
        <begin position="326"/>
        <end position="335"/>
    </location>
</feature>
<name>A0A6A6BY08_ZASCE</name>
<evidence type="ECO:0000313" key="3">
    <source>
        <dbReference type="Proteomes" id="UP000799537"/>
    </source>
</evidence>
<dbReference type="AlphaFoldDB" id="A0A6A6BY08"/>
<feature type="compositionally biased region" description="Basic and acidic residues" evidence="1">
    <location>
        <begin position="256"/>
        <end position="272"/>
    </location>
</feature>
<dbReference type="EMBL" id="ML993648">
    <property type="protein sequence ID" value="KAF2158820.1"/>
    <property type="molecule type" value="Genomic_DNA"/>
</dbReference>
<dbReference type="RefSeq" id="XP_033659709.1">
    <property type="nucleotide sequence ID" value="XM_033814710.1"/>
</dbReference>
<feature type="compositionally biased region" description="Polar residues" evidence="1">
    <location>
        <begin position="384"/>
        <end position="394"/>
    </location>
</feature>
<feature type="compositionally biased region" description="Low complexity" evidence="1">
    <location>
        <begin position="401"/>
        <end position="412"/>
    </location>
</feature>